<gene>
    <name evidence="1" type="ORF">NDU88_001755</name>
</gene>
<sequence>MLKNGHLAEPLRSMVGPGPGRGAPWPCVPPLEDFPGACEGWRSPLSPLDRAASNPIQPSSVLMKAGAYARLLSRGLA</sequence>
<evidence type="ECO:0000313" key="2">
    <source>
        <dbReference type="Proteomes" id="UP001066276"/>
    </source>
</evidence>
<keyword evidence="2" id="KW-1185">Reference proteome</keyword>
<organism evidence="1 2">
    <name type="scientific">Pleurodeles waltl</name>
    <name type="common">Iberian ribbed newt</name>
    <dbReference type="NCBI Taxonomy" id="8319"/>
    <lineage>
        <taxon>Eukaryota</taxon>
        <taxon>Metazoa</taxon>
        <taxon>Chordata</taxon>
        <taxon>Craniata</taxon>
        <taxon>Vertebrata</taxon>
        <taxon>Euteleostomi</taxon>
        <taxon>Amphibia</taxon>
        <taxon>Batrachia</taxon>
        <taxon>Caudata</taxon>
        <taxon>Salamandroidea</taxon>
        <taxon>Salamandridae</taxon>
        <taxon>Pleurodelinae</taxon>
        <taxon>Pleurodeles</taxon>
    </lineage>
</organism>
<evidence type="ECO:0000313" key="1">
    <source>
        <dbReference type="EMBL" id="KAJ1096620.1"/>
    </source>
</evidence>
<accession>A0AAV7M930</accession>
<proteinExistence type="predicted"/>
<dbReference type="EMBL" id="JANPWB010000014">
    <property type="protein sequence ID" value="KAJ1096620.1"/>
    <property type="molecule type" value="Genomic_DNA"/>
</dbReference>
<dbReference type="AlphaFoldDB" id="A0AAV7M930"/>
<reference evidence="1" key="1">
    <citation type="journal article" date="2022" name="bioRxiv">
        <title>Sequencing and chromosome-scale assembly of the giantPleurodeles waltlgenome.</title>
        <authorList>
            <person name="Brown T."/>
            <person name="Elewa A."/>
            <person name="Iarovenko S."/>
            <person name="Subramanian E."/>
            <person name="Araus A.J."/>
            <person name="Petzold A."/>
            <person name="Susuki M."/>
            <person name="Suzuki K.-i.T."/>
            <person name="Hayashi T."/>
            <person name="Toyoda A."/>
            <person name="Oliveira C."/>
            <person name="Osipova E."/>
            <person name="Leigh N.D."/>
            <person name="Simon A."/>
            <person name="Yun M.H."/>
        </authorList>
    </citation>
    <scope>NUCLEOTIDE SEQUENCE</scope>
    <source>
        <strain evidence="1">20211129_DDA</strain>
        <tissue evidence="1">Liver</tissue>
    </source>
</reference>
<comment type="caution">
    <text evidence="1">The sequence shown here is derived from an EMBL/GenBank/DDBJ whole genome shotgun (WGS) entry which is preliminary data.</text>
</comment>
<protein>
    <submittedName>
        <fullName evidence="1">Uncharacterized protein</fullName>
    </submittedName>
</protein>
<name>A0AAV7M930_PLEWA</name>
<dbReference type="Proteomes" id="UP001066276">
    <property type="component" value="Chromosome 10"/>
</dbReference>